<name>A0A9D4BLQ9_DREPO</name>
<reference evidence="1" key="1">
    <citation type="journal article" date="2019" name="bioRxiv">
        <title>The Genome of the Zebra Mussel, Dreissena polymorpha: A Resource for Invasive Species Research.</title>
        <authorList>
            <person name="McCartney M.A."/>
            <person name="Auch B."/>
            <person name="Kono T."/>
            <person name="Mallez S."/>
            <person name="Zhang Y."/>
            <person name="Obille A."/>
            <person name="Becker A."/>
            <person name="Abrahante J.E."/>
            <person name="Garbe J."/>
            <person name="Badalamenti J.P."/>
            <person name="Herman A."/>
            <person name="Mangelson H."/>
            <person name="Liachko I."/>
            <person name="Sullivan S."/>
            <person name="Sone E.D."/>
            <person name="Koren S."/>
            <person name="Silverstein K.A.T."/>
            <person name="Beckman K.B."/>
            <person name="Gohl D.M."/>
        </authorList>
    </citation>
    <scope>NUCLEOTIDE SEQUENCE</scope>
    <source>
        <strain evidence="1">Duluth1</strain>
        <tissue evidence="1">Whole animal</tissue>
    </source>
</reference>
<protein>
    <submittedName>
        <fullName evidence="1">Uncharacterized protein</fullName>
    </submittedName>
</protein>
<accession>A0A9D4BLQ9</accession>
<dbReference type="EMBL" id="JAIWYP010000014">
    <property type="protein sequence ID" value="KAH3708451.1"/>
    <property type="molecule type" value="Genomic_DNA"/>
</dbReference>
<proteinExistence type="predicted"/>
<evidence type="ECO:0000313" key="2">
    <source>
        <dbReference type="Proteomes" id="UP000828390"/>
    </source>
</evidence>
<dbReference type="AlphaFoldDB" id="A0A9D4BLQ9"/>
<reference evidence="1" key="2">
    <citation type="submission" date="2020-11" db="EMBL/GenBank/DDBJ databases">
        <authorList>
            <person name="McCartney M.A."/>
            <person name="Auch B."/>
            <person name="Kono T."/>
            <person name="Mallez S."/>
            <person name="Becker A."/>
            <person name="Gohl D.M."/>
            <person name="Silverstein K.A.T."/>
            <person name="Koren S."/>
            <person name="Bechman K.B."/>
            <person name="Herman A."/>
            <person name="Abrahante J.E."/>
            <person name="Garbe J."/>
        </authorList>
    </citation>
    <scope>NUCLEOTIDE SEQUENCE</scope>
    <source>
        <strain evidence="1">Duluth1</strain>
        <tissue evidence="1">Whole animal</tissue>
    </source>
</reference>
<organism evidence="1 2">
    <name type="scientific">Dreissena polymorpha</name>
    <name type="common">Zebra mussel</name>
    <name type="synonym">Mytilus polymorpha</name>
    <dbReference type="NCBI Taxonomy" id="45954"/>
    <lineage>
        <taxon>Eukaryota</taxon>
        <taxon>Metazoa</taxon>
        <taxon>Spiralia</taxon>
        <taxon>Lophotrochozoa</taxon>
        <taxon>Mollusca</taxon>
        <taxon>Bivalvia</taxon>
        <taxon>Autobranchia</taxon>
        <taxon>Heteroconchia</taxon>
        <taxon>Euheterodonta</taxon>
        <taxon>Imparidentia</taxon>
        <taxon>Neoheterodontei</taxon>
        <taxon>Myida</taxon>
        <taxon>Dreissenoidea</taxon>
        <taxon>Dreissenidae</taxon>
        <taxon>Dreissena</taxon>
    </lineage>
</organism>
<gene>
    <name evidence="1" type="ORF">DPMN_067902</name>
</gene>
<evidence type="ECO:0000313" key="1">
    <source>
        <dbReference type="EMBL" id="KAH3708451.1"/>
    </source>
</evidence>
<sequence>MRSYVQTKYVGISCGTANIALLKADRGEFVTVSPFKPRAYKTCSFDENAAASITSPKTCFVVNEDGQCLPAVLQTKKTFKTPLNIYLAERTTRL</sequence>
<keyword evidence="2" id="KW-1185">Reference proteome</keyword>
<dbReference type="Proteomes" id="UP000828390">
    <property type="component" value="Unassembled WGS sequence"/>
</dbReference>
<comment type="caution">
    <text evidence="1">The sequence shown here is derived from an EMBL/GenBank/DDBJ whole genome shotgun (WGS) entry which is preliminary data.</text>
</comment>